<evidence type="ECO:0000313" key="2">
    <source>
        <dbReference type="Proteomes" id="UP000175691"/>
    </source>
</evidence>
<dbReference type="PANTHER" id="PTHR30024">
    <property type="entry name" value="ALIPHATIC SULFONATES-BINDING PROTEIN-RELATED"/>
    <property type="match status" value="1"/>
</dbReference>
<evidence type="ECO:0000313" key="1">
    <source>
        <dbReference type="EMBL" id="OFC72575.1"/>
    </source>
</evidence>
<dbReference type="PANTHER" id="PTHR30024:SF48">
    <property type="entry name" value="ABC TRANSPORTER SUBSTRATE-BINDING PROTEIN"/>
    <property type="match status" value="1"/>
</dbReference>
<dbReference type="AlphaFoldDB" id="A0A1E7ZGC3"/>
<dbReference type="Proteomes" id="UP000175691">
    <property type="component" value="Unassembled WGS sequence"/>
</dbReference>
<dbReference type="EMBL" id="MDHN01000004">
    <property type="protein sequence ID" value="OFC72575.1"/>
    <property type="molecule type" value="Genomic_DNA"/>
</dbReference>
<dbReference type="STRING" id="1656094.BFC18_02620"/>
<name>A0A1E7ZGC3_9ALTE</name>
<dbReference type="Gene3D" id="3.40.190.10">
    <property type="entry name" value="Periplasmic binding protein-like II"/>
    <property type="match status" value="2"/>
</dbReference>
<keyword evidence="2" id="KW-1185">Reference proteome</keyword>
<protein>
    <submittedName>
        <fullName evidence="1">Uncharacterized protein</fullName>
    </submittedName>
</protein>
<dbReference type="SUPFAM" id="SSF53850">
    <property type="entry name" value="Periplasmic binding protein-like II"/>
    <property type="match status" value="1"/>
</dbReference>
<dbReference type="Pfam" id="PF12974">
    <property type="entry name" value="Phosphonate-bd"/>
    <property type="match status" value="1"/>
</dbReference>
<proteinExistence type="predicted"/>
<organism evidence="1 2">
    <name type="scientific">Alteromonas confluentis</name>
    <dbReference type="NCBI Taxonomy" id="1656094"/>
    <lineage>
        <taxon>Bacteria</taxon>
        <taxon>Pseudomonadati</taxon>
        <taxon>Pseudomonadota</taxon>
        <taxon>Gammaproteobacteria</taxon>
        <taxon>Alteromonadales</taxon>
        <taxon>Alteromonadaceae</taxon>
        <taxon>Alteromonas/Salinimonas group</taxon>
        <taxon>Alteromonas</taxon>
    </lineage>
</organism>
<reference evidence="1 2" key="1">
    <citation type="submission" date="2016-08" db="EMBL/GenBank/DDBJ databases">
        <authorList>
            <person name="Seilhamer J.J."/>
        </authorList>
    </citation>
    <scope>NUCLEOTIDE SEQUENCE [LARGE SCALE GENOMIC DNA]</scope>
    <source>
        <strain evidence="1 2">KCTC 42603</strain>
    </source>
</reference>
<accession>A0A1E7ZGC3</accession>
<sequence>MLVKDAFAKDVVRVGVLQYGTVNWEMQAIEHLGLKKNDDIQVEAIPLASTQALLVALQGGKVDVILNDWLWVARQKGLGREYRFAPYSSNGGQLVVRNNANIHSLSDLKGKTIGIAGGKTNKNWVLFKTFIQQQTGLILGKDIAVKFGAPPMLNALVKQGDLDGVLNFWHYAAQLNAEGMPTLLTMEDLLQGSGIETKLPVLGWVFSENWANEHRSAINQFLALSADAKHKMKEQDDVWQSLPAFTRYPQPAQPYLIAGFRDGVFTHVTEQTEPTMAKVFAMLVANQEDNDVTGNLTALPEAILWQWE</sequence>
<comment type="caution">
    <text evidence="1">The sequence shown here is derived from an EMBL/GenBank/DDBJ whole genome shotgun (WGS) entry which is preliminary data.</text>
</comment>
<gene>
    <name evidence="1" type="ORF">BFC18_02620</name>
</gene>